<dbReference type="AlphaFoldDB" id="A0AAE0BJ62"/>
<gene>
    <name evidence="2" type="ORF">CYMTET_53247</name>
</gene>
<reference evidence="2 3" key="1">
    <citation type="journal article" date="2015" name="Genome Biol. Evol.">
        <title>Comparative Genomics of a Bacterivorous Green Alga Reveals Evolutionary Causalities and Consequences of Phago-Mixotrophic Mode of Nutrition.</title>
        <authorList>
            <person name="Burns J.A."/>
            <person name="Paasch A."/>
            <person name="Narechania A."/>
            <person name="Kim E."/>
        </authorList>
    </citation>
    <scope>NUCLEOTIDE SEQUENCE [LARGE SCALE GENOMIC DNA]</scope>
    <source>
        <strain evidence="2 3">PLY_AMNH</strain>
    </source>
</reference>
<evidence type="ECO:0000313" key="3">
    <source>
        <dbReference type="Proteomes" id="UP001190700"/>
    </source>
</evidence>
<proteinExistence type="predicted"/>
<protein>
    <submittedName>
        <fullName evidence="2">Uncharacterized protein</fullName>
    </submittedName>
</protein>
<evidence type="ECO:0000313" key="2">
    <source>
        <dbReference type="EMBL" id="KAK3236622.1"/>
    </source>
</evidence>
<dbReference type="Proteomes" id="UP001190700">
    <property type="component" value="Unassembled WGS sequence"/>
</dbReference>
<feature type="compositionally biased region" description="Polar residues" evidence="1">
    <location>
        <begin position="69"/>
        <end position="79"/>
    </location>
</feature>
<feature type="region of interest" description="Disordered" evidence="1">
    <location>
        <begin position="38"/>
        <end position="79"/>
    </location>
</feature>
<organism evidence="2 3">
    <name type="scientific">Cymbomonas tetramitiformis</name>
    <dbReference type="NCBI Taxonomy" id="36881"/>
    <lineage>
        <taxon>Eukaryota</taxon>
        <taxon>Viridiplantae</taxon>
        <taxon>Chlorophyta</taxon>
        <taxon>Pyramimonadophyceae</taxon>
        <taxon>Pyramimonadales</taxon>
        <taxon>Pyramimonadaceae</taxon>
        <taxon>Cymbomonas</taxon>
    </lineage>
</organism>
<feature type="compositionally biased region" description="Low complexity" evidence="1">
    <location>
        <begin position="38"/>
        <end position="64"/>
    </location>
</feature>
<sequence length="348" mass="38353">MSRPEFKYSAEFVKKLDGMDSSQMWTAKLKFHSILDPAEPASPAAEGSKSPSLTRPSSLSSFPPADSPQIFSAPSSPMASRQWQKQFEMKHMVKNMVKWEVTCASMEGLPTPTRTPPESPPSRPTSSASAVHSVVRKSTIMLNLPPRPHTTDPQMETGIAMDDFSMEAENSERSIASIPFEPTEPAMTRGEPQHYPAWTHHVRCRPSRASDLFQGITGSDSRDAGQLVLADFAGNFYVTLVIGPCNFYVTLFIGPCNSYVTLVIGPCNFYVTLVIGPYNFYMILVIGPCNSYVTLVIGPCNSQAEGPSRFCMRSSSAFVGKAPLESAEHKSWYFAPHFLYTESAQHKS</sequence>
<keyword evidence="3" id="KW-1185">Reference proteome</keyword>
<feature type="non-terminal residue" evidence="2">
    <location>
        <position position="348"/>
    </location>
</feature>
<name>A0AAE0BJ62_9CHLO</name>
<comment type="caution">
    <text evidence="2">The sequence shown here is derived from an EMBL/GenBank/DDBJ whole genome shotgun (WGS) entry which is preliminary data.</text>
</comment>
<accession>A0AAE0BJ62</accession>
<feature type="compositionally biased region" description="Pro residues" evidence="1">
    <location>
        <begin position="113"/>
        <end position="123"/>
    </location>
</feature>
<feature type="region of interest" description="Disordered" evidence="1">
    <location>
        <begin position="107"/>
        <end position="132"/>
    </location>
</feature>
<dbReference type="EMBL" id="LGRX02034936">
    <property type="protein sequence ID" value="KAK3236622.1"/>
    <property type="molecule type" value="Genomic_DNA"/>
</dbReference>
<evidence type="ECO:0000256" key="1">
    <source>
        <dbReference type="SAM" id="MobiDB-lite"/>
    </source>
</evidence>